<gene>
    <name evidence="3" type="primary">LOC110765473</name>
</gene>
<dbReference type="PANTHER" id="PTHR34145:SF68">
    <property type="entry name" value="FBD DOMAIN-CONTAINING PROTEIN"/>
    <property type="match status" value="1"/>
</dbReference>
<name>A0A6P5TAQ1_PRUAV</name>
<dbReference type="InterPro" id="IPR053772">
    <property type="entry name" value="At1g61320/At1g61330-like"/>
</dbReference>
<dbReference type="Pfam" id="PF23622">
    <property type="entry name" value="LRR_At1g61320_AtMIF1"/>
    <property type="match status" value="1"/>
</dbReference>
<evidence type="ECO:0000313" key="3">
    <source>
        <dbReference type="RefSeq" id="XP_021824306.1"/>
    </source>
</evidence>
<accession>A0A6P5TAQ1</accession>
<reference evidence="3" key="1">
    <citation type="submission" date="2025-08" db="UniProtKB">
        <authorList>
            <consortium name="RefSeq"/>
        </authorList>
    </citation>
    <scope>IDENTIFICATION</scope>
</reference>
<evidence type="ECO:0000259" key="1">
    <source>
        <dbReference type="Pfam" id="PF23622"/>
    </source>
</evidence>
<sequence>MLDEGLYSGSMDLAYESAHTFMGKYEMKECDGLTDIAHPCKHMGFKFLKSIRLIAIATMGEALNCLLVNCVCLQEVSLHNCGGFRDDRLRVVGPSKQLMHLEIVNCHAEVLEINHPNLVSFRYDGDYKTFFLWNAPLLAEVSLKYTRAVSHSVVFSSLYSCHPNMEVLKLNSTLFYGNHGITKLANLKHLEVKIAADEDCCVLLLASIIEASPKLQKLVLELTGVVRPEHEIGIKEAANCSHNSLREVEVRDYRGRPGDDKLIMYLIENAVKLEKIVMHPNEERAVDPYMRQLKRQVPKHINFVRL</sequence>
<dbReference type="InterPro" id="IPR032675">
    <property type="entry name" value="LRR_dom_sf"/>
</dbReference>
<organism evidence="2 3">
    <name type="scientific">Prunus avium</name>
    <name type="common">Cherry</name>
    <name type="synonym">Cerasus avium</name>
    <dbReference type="NCBI Taxonomy" id="42229"/>
    <lineage>
        <taxon>Eukaryota</taxon>
        <taxon>Viridiplantae</taxon>
        <taxon>Streptophyta</taxon>
        <taxon>Embryophyta</taxon>
        <taxon>Tracheophyta</taxon>
        <taxon>Spermatophyta</taxon>
        <taxon>Magnoliopsida</taxon>
        <taxon>eudicotyledons</taxon>
        <taxon>Gunneridae</taxon>
        <taxon>Pentapetalae</taxon>
        <taxon>rosids</taxon>
        <taxon>fabids</taxon>
        <taxon>Rosales</taxon>
        <taxon>Rosaceae</taxon>
        <taxon>Amygdaloideae</taxon>
        <taxon>Amygdaleae</taxon>
        <taxon>Prunus</taxon>
    </lineage>
</organism>
<dbReference type="Gene3D" id="3.80.10.10">
    <property type="entry name" value="Ribonuclease Inhibitor"/>
    <property type="match status" value="1"/>
</dbReference>
<dbReference type="SUPFAM" id="SSF52047">
    <property type="entry name" value="RNI-like"/>
    <property type="match status" value="1"/>
</dbReference>
<dbReference type="PANTHER" id="PTHR34145">
    <property type="entry name" value="OS02G0105600 PROTEIN"/>
    <property type="match status" value="1"/>
</dbReference>
<evidence type="ECO:0000313" key="2">
    <source>
        <dbReference type="Proteomes" id="UP000515124"/>
    </source>
</evidence>
<dbReference type="AlphaFoldDB" id="A0A6P5TAQ1"/>
<proteinExistence type="predicted"/>
<protein>
    <submittedName>
        <fullName evidence="3">Uncharacterized protein LOC110765473</fullName>
    </submittedName>
</protein>
<feature type="domain" description="At1g61320/AtMIF1 LRR" evidence="1">
    <location>
        <begin position="38"/>
        <end position="280"/>
    </location>
</feature>
<dbReference type="RefSeq" id="XP_021824306.1">
    <property type="nucleotide sequence ID" value="XM_021968614.1"/>
</dbReference>
<dbReference type="KEGG" id="pavi:110765473"/>
<keyword evidence="2" id="KW-1185">Reference proteome</keyword>
<dbReference type="Proteomes" id="UP000515124">
    <property type="component" value="Unplaced"/>
</dbReference>
<dbReference type="GeneID" id="110765473"/>
<dbReference type="InterPro" id="IPR055357">
    <property type="entry name" value="LRR_At1g61320_AtMIF1"/>
</dbReference>